<dbReference type="Gene3D" id="3.30.565.10">
    <property type="entry name" value="Histidine kinase-like ATPase, C-terminal domain"/>
    <property type="match status" value="1"/>
</dbReference>
<keyword evidence="7" id="KW-1185">Reference proteome</keyword>
<gene>
    <name evidence="6" type="ORF">SAMN05421760_11082</name>
</gene>
<dbReference type="PRINTS" id="PR00344">
    <property type="entry name" value="BCTRLSENSOR"/>
</dbReference>
<feature type="transmembrane region" description="Helical" evidence="4">
    <location>
        <begin position="381"/>
        <end position="401"/>
    </location>
</feature>
<keyword evidence="4" id="KW-1133">Transmembrane helix</keyword>
<keyword evidence="4" id="KW-0812">Transmembrane</keyword>
<dbReference type="OrthoDB" id="6110670at2"/>
<evidence type="ECO:0000256" key="1">
    <source>
        <dbReference type="ARBA" id="ARBA00000085"/>
    </source>
</evidence>
<dbReference type="InterPro" id="IPR005467">
    <property type="entry name" value="His_kinase_dom"/>
</dbReference>
<dbReference type="AlphaFoldDB" id="A0A1N7NMY9"/>
<keyword evidence="6" id="KW-0808">Transferase</keyword>
<dbReference type="SUPFAM" id="SSF55874">
    <property type="entry name" value="ATPase domain of HSP90 chaperone/DNA topoisomerase II/histidine kinase"/>
    <property type="match status" value="1"/>
</dbReference>
<comment type="catalytic activity">
    <reaction evidence="1">
        <text>ATP + protein L-histidine = ADP + protein N-phospho-L-histidine.</text>
        <dbReference type="EC" id="2.7.13.3"/>
    </reaction>
</comment>
<proteinExistence type="predicted"/>
<dbReference type="SUPFAM" id="SSF47384">
    <property type="entry name" value="Homodimeric domain of signal transducing histidine kinase"/>
    <property type="match status" value="1"/>
</dbReference>
<evidence type="ECO:0000259" key="5">
    <source>
        <dbReference type="PROSITE" id="PS50109"/>
    </source>
</evidence>
<dbReference type="InterPro" id="IPR003661">
    <property type="entry name" value="HisK_dim/P_dom"/>
</dbReference>
<dbReference type="InterPro" id="IPR036097">
    <property type="entry name" value="HisK_dim/P_sf"/>
</dbReference>
<dbReference type="RefSeq" id="WP_054339912.1">
    <property type="nucleotide sequence ID" value="NZ_FTOE01000010.1"/>
</dbReference>
<dbReference type="CDD" id="cd00082">
    <property type="entry name" value="HisKA"/>
    <property type="match status" value="1"/>
</dbReference>
<evidence type="ECO:0000256" key="4">
    <source>
        <dbReference type="SAM" id="Phobius"/>
    </source>
</evidence>
<feature type="domain" description="Histidine kinase" evidence="5">
    <location>
        <begin position="531"/>
        <end position="771"/>
    </location>
</feature>
<keyword evidence="3" id="KW-0597">Phosphoprotein</keyword>
<dbReference type="GO" id="GO:0000155">
    <property type="term" value="F:phosphorelay sensor kinase activity"/>
    <property type="evidence" value="ECO:0007669"/>
    <property type="project" value="InterPro"/>
</dbReference>
<dbReference type="Gene3D" id="1.10.287.130">
    <property type="match status" value="1"/>
</dbReference>
<feature type="transmembrane region" description="Helical" evidence="4">
    <location>
        <begin position="12"/>
        <end position="38"/>
    </location>
</feature>
<evidence type="ECO:0000256" key="3">
    <source>
        <dbReference type="ARBA" id="ARBA00022553"/>
    </source>
</evidence>
<dbReference type="InterPro" id="IPR003594">
    <property type="entry name" value="HATPase_dom"/>
</dbReference>
<dbReference type="PROSITE" id="PS50109">
    <property type="entry name" value="HIS_KIN"/>
    <property type="match status" value="1"/>
</dbReference>
<dbReference type="EC" id="2.7.13.3" evidence="2"/>
<dbReference type="EMBL" id="FTOE01000010">
    <property type="protein sequence ID" value="SIS99803.1"/>
    <property type="molecule type" value="Genomic_DNA"/>
</dbReference>
<dbReference type="Proteomes" id="UP000185999">
    <property type="component" value="Unassembled WGS sequence"/>
</dbReference>
<protein>
    <recommendedName>
        <fullName evidence="2">histidine kinase</fullName>
        <ecNumber evidence="2">2.7.13.3</ecNumber>
    </recommendedName>
</protein>
<evidence type="ECO:0000256" key="2">
    <source>
        <dbReference type="ARBA" id="ARBA00012438"/>
    </source>
</evidence>
<dbReference type="STRING" id="619304.SAMN05421760_11082"/>
<dbReference type="InterPro" id="IPR036890">
    <property type="entry name" value="HATPase_C_sf"/>
</dbReference>
<dbReference type="PANTHER" id="PTHR43065">
    <property type="entry name" value="SENSOR HISTIDINE KINASE"/>
    <property type="match status" value="1"/>
</dbReference>
<sequence>MKAKQPISILKLVWFSYIKSALIPIFFIEFALVSAYFFTNDVIRDQSIASAKMNAQSQLQEISKLEAANIAVELSSVARLTTLYAAQVAEAYAVNITPSEQETSRYGLSKLGAWYTLSDNGGSALFASSFTPIDDVKRNKAWQLSQLDPLMKSIIDYNPIVTQIYFNTYDSINRIYPYFNVIEQYPEDMNIPSYNFYYEADAEHNPERKTIWTDVYVDPAGQGFMASNIAPVYRQGGDFLEGVVGLDITVDKIIQQVLSLQLSWNSYALLLDKNGTIMALPEKGEGDWGLKELTNITYENAILKDTYKPADFNLFKRPDTQHIAKKLQKSPQGIVSLALKSHSKLASWSTVAGAEWKLLIITDEDNLYADALKMNAKFERIGYGMLVALLVFYILFFIYLYRKAARLSTRISTPILSLEGIITDIGNARYPSSHSLTDIKEIKHTADGLVSTGLHLQESNVALQVANSSLAILNHQLEARVQSRTKDLESSNQLLEQEKREQAVLIDKLHETQTQLVQSEKMASIGQLAAGVAHEINNPLAYISSNISCLRDYTQNLVELIDGYASLDLTDQQLALFKQLADRSDYEAIKEDLDAVFDESVSGMERIKVIVDNLRSFAHPSQNDWQITDINECIEFSLAMAGNQLNLNTRIFTDLSDIPQINCIPSQIIQVFLNLLINAGQAIDHDGEIHISTKSFNHGVSIQITDTGCGISADILNKIFDPFFTTKDIGSGTGLGLSISYGIIQAHNGQISVKNEEGKGCCFNIWLPENNISE</sequence>
<organism evidence="6 7">
    <name type="scientific">Neptunomonas antarctica</name>
    <dbReference type="NCBI Taxonomy" id="619304"/>
    <lineage>
        <taxon>Bacteria</taxon>
        <taxon>Pseudomonadati</taxon>
        <taxon>Pseudomonadota</taxon>
        <taxon>Gammaproteobacteria</taxon>
        <taxon>Oceanospirillales</taxon>
        <taxon>Oceanospirillaceae</taxon>
        <taxon>Neptunomonas</taxon>
    </lineage>
</organism>
<evidence type="ECO:0000313" key="7">
    <source>
        <dbReference type="Proteomes" id="UP000185999"/>
    </source>
</evidence>
<dbReference type="PANTHER" id="PTHR43065:SF50">
    <property type="entry name" value="HISTIDINE KINASE"/>
    <property type="match status" value="1"/>
</dbReference>
<name>A0A1N7NMY9_9GAMM</name>
<dbReference type="InterPro" id="IPR004358">
    <property type="entry name" value="Sig_transdc_His_kin-like_C"/>
</dbReference>
<reference evidence="7" key="1">
    <citation type="submission" date="2017-01" db="EMBL/GenBank/DDBJ databases">
        <authorList>
            <person name="Varghese N."/>
            <person name="Submissions S."/>
        </authorList>
    </citation>
    <scope>NUCLEOTIDE SEQUENCE [LARGE SCALE GENOMIC DNA]</scope>
    <source>
        <strain evidence="7">DSM 22306</strain>
    </source>
</reference>
<accession>A0A1N7NMY9</accession>
<keyword evidence="4" id="KW-0472">Membrane</keyword>
<keyword evidence="6" id="KW-0418">Kinase</keyword>
<dbReference type="SMART" id="SM00387">
    <property type="entry name" value="HATPase_c"/>
    <property type="match status" value="1"/>
</dbReference>
<dbReference type="Gene3D" id="3.30.450.20">
    <property type="entry name" value="PAS domain"/>
    <property type="match status" value="1"/>
</dbReference>
<evidence type="ECO:0000313" key="6">
    <source>
        <dbReference type="EMBL" id="SIS99803.1"/>
    </source>
</evidence>
<dbReference type="Pfam" id="PF02518">
    <property type="entry name" value="HATPase_c"/>
    <property type="match status" value="1"/>
</dbReference>